<accession>A0A1E3X272</accession>
<dbReference type="AlphaFoldDB" id="A0A1E3X272"/>
<evidence type="ECO:0000313" key="2">
    <source>
        <dbReference type="Proteomes" id="UP000094056"/>
    </source>
</evidence>
<proteinExistence type="predicted"/>
<dbReference type="EMBL" id="MAYW01000423">
    <property type="protein sequence ID" value="ODS29659.1"/>
    <property type="molecule type" value="Genomic_DNA"/>
</dbReference>
<comment type="caution">
    <text evidence="1">The sequence shown here is derived from an EMBL/GenBank/DDBJ whole genome shotgun (WGS) entry which is preliminary data.</text>
</comment>
<evidence type="ECO:0000313" key="1">
    <source>
        <dbReference type="EMBL" id="ODS29659.1"/>
    </source>
</evidence>
<protein>
    <submittedName>
        <fullName evidence="1">Uncharacterized protein</fullName>
    </submittedName>
</protein>
<dbReference type="Proteomes" id="UP000094056">
    <property type="component" value="Unassembled WGS sequence"/>
</dbReference>
<sequence>MKSKIIARGRITRAIGKKRDCKTALFLEEAITIPA</sequence>
<reference evidence="1 2" key="1">
    <citation type="submission" date="2016-07" db="EMBL/GenBank/DDBJ databases">
        <title>Draft genome of Scalindua rubra, obtained from a brine-seawater interface in the Red Sea, sheds light on salt adaptation in anammox bacteria.</title>
        <authorList>
            <person name="Speth D.R."/>
            <person name="Lagkouvardos I."/>
            <person name="Wang Y."/>
            <person name="Qian P.-Y."/>
            <person name="Dutilh B.E."/>
            <person name="Jetten M.S."/>
        </authorList>
    </citation>
    <scope>NUCLEOTIDE SEQUENCE [LARGE SCALE GENOMIC DNA]</scope>
    <source>
        <strain evidence="1">BSI-1</strain>
    </source>
</reference>
<name>A0A1E3X272_9BACT</name>
<gene>
    <name evidence="1" type="ORF">SCARUB_05245</name>
</gene>
<feature type="non-terminal residue" evidence="1">
    <location>
        <position position="35"/>
    </location>
</feature>
<organism evidence="1 2">
    <name type="scientific">Candidatus Scalindua rubra</name>
    <dbReference type="NCBI Taxonomy" id="1872076"/>
    <lineage>
        <taxon>Bacteria</taxon>
        <taxon>Pseudomonadati</taxon>
        <taxon>Planctomycetota</taxon>
        <taxon>Candidatus Brocadiia</taxon>
        <taxon>Candidatus Brocadiales</taxon>
        <taxon>Candidatus Scalinduaceae</taxon>
        <taxon>Candidatus Scalindua</taxon>
    </lineage>
</organism>